<feature type="transmembrane region" description="Helical" evidence="1">
    <location>
        <begin position="293"/>
        <end position="311"/>
    </location>
</feature>
<feature type="transmembrane region" description="Helical" evidence="1">
    <location>
        <begin position="410"/>
        <end position="428"/>
    </location>
</feature>
<feature type="transmembrane region" description="Helical" evidence="1">
    <location>
        <begin position="331"/>
        <end position="352"/>
    </location>
</feature>
<feature type="transmembrane region" description="Helical" evidence="1">
    <location>
        <begin position="24"/>
        <end position="44"/>
    </location>
</feature>
<keyword evidence="1" id="KW-1133">Transmembrane helix</keyword>
<sequence length="523" mass="60044">MNRSDITETINSLFHKKYQTGKNLLIYGLCMCGLLILLVFCWTYKLSDFPGLHGDEAWSGLKAYYYLYVGIDKVHGMNNYTGILQPLSTLISFKLFGINVVSLRICGIFFNLAGLVILLATFWKISGSSAISFLLIMLQSALLISAPRIAWEVNTFTLFFISIMAASIFSIARHPEKKNRLAIWLFLIFSLLGSYNHILFSCISLAGTIALIFVSVVNKKITYKKELFLFLSSIFNQSFLFIGMYYFSENRISGIIGAFFFPIIIYLQTAFILKFSIKEINFPFPDFRYLKHFFLITAGASFVIFHGHSFFDVLTGYRVIAYLYAIDTSYFLRIGLSFCGCFMAAGIIYFLYLDIFKSGRYPALAYTIVVYAALLPLYTQSTSYRYYLAIYILIAIYMACHLSKHPGRQILFWPVLFVSGMLLNIAIFKSFDLNRPHLATVEIPVGQGQKEQSAHFYSKAPIIDFLIKNRIGRINYPKDRYFIEQPILFYHLIAPWQAFPSRQMKIELDPSGNNKGFKLIYEH</sequence>
<proteinExistence type="predicted"/>
<evidence type="ECO:0000256" key="1">
    <source>
        <dbReference type="SAM" id="Phobius"/>
    </source>
</evidence>
<feature type="transmembrane region" description="Helical" evidence="1">
    <location>
        <begin position="101"/>
        <end position="123"/>
    </location>
</feature>
<evidence type="ECO:0008006" key="4">
    <source>
        <dbReference type="Google" id="ProtNLM"/>
    </source>
</evidence>
<evidence type="ECO:0000313" key="2">
    <source>
        <dbReference type="EMBL" id="SFA54150.1"/>
    </source>
</evidence>
<evidence type="ECO:0000313" key="3">
    <source>
        <dbReference type="Proteomes" id="UP000198836"/>
    </source>
</evidence>
<dbReference type="OrthoDB" id="8223178at2"/>
<feature type="transmembrane region" description="Helical" evidence="1">
    <location>
        <begin position="184"/>
        <end position="215"/>
    </location>
</feature>
<dbReference type="EMBL" id="FOJM01000013">
    <property type="protein sequence ID" value="SFA54150.1"/>
    <property type="molecule type" value="Genomic_DNA"/>
</dbReference>
<feature type="transmembrane region" description="Helical" evidence="1">
    <location>
        <begin position="361"/>
        <end position="378"/>
    </location>
</feature>
<keyword evidence="1" id="KW-0472">Membrane</keyword>
<feature type="transmembrane region" description="Helical" evidence="1">
    <location>
        <begin position="153"/>
        <end position="172"/>
    </location>
</feature>
<protein>
    <recommendedName>
        <fullName evidence="4">Dolichyl-phosphate-mannose-protein mannosyltransferase</fullName>
    </recommendedName>
</protein>
<dbReference type="RefSeq" id="WP_090985420.1">
    <property type="nucleotide sequence ID" value="NZ_FOJM01000013.1"/>
</dbReference>
<accession>A0A1I0TR17</accession>
<organism evidence="2 3">
    <name type="scientific">Pedobacter suwonensis</name>
    <dbReference type="NCBI Taxonomy" id="332999"/>
    <lineage>
        <taxon>Bacteria</taxon>
        <taxon>Pseudomonadati</taxon>
        <taxon>Bacteroidota</taxon>
        <taxon>Sphingobacteriia</taxon>
        <taxon>Sphingobacteriales</taxon>
        <taxon>Sphingobacteriaceae</taxon>
        <taxon>Pedobacter</taxon>
    </lineage>
</organism>
<reference evidence="3" key="1">
    <citation type="submission" date="2016-10" db="EMBL/GenBank/DDBJ databases">
        <authorList>
            <person name="Varghese N."/>
            <person name="Submissions S."/>
        </authorList>
    </citation>
    <scope>NUCLEOTIDE SEQUENCE [LARGE SCALE GENOMIC DNA]</scope>
    <source>
        <strain evidence="3">DSM 18130</strain>
    </source>
</reference>
<feature type="transmembrane region" description="Helical" evidence="1">
    <location>
        <begin position="252"/>
        <end position="273"/>
    </location>
</feature>
<name>A0A1I0TR17_9SPHI</name>
<feature type="transmembrane region" description="Helical" evidence="1">
    <location>
        <begin position="129"/>
        <end position="146"/>
    </location>
</feature>
<dbReference type="AlphaFoldDB" id="A0A1I0TR17"/>
<feature type="transmembrane region" description="Helical" evidence="1">
    <location>
        <begin position="227"/>
        <end position="246"/>
    </location>
</feature>
<keyword evidence="1" id="KW-0812">Transmembrane</keyword>
<feature type="transmembrane region" description="Helical" evidence="1">
    <location>
        <begin position="384"/>
        <end position="403"/>
    </location>
</feature>
<keyword evidence="3" id="KW-1185">Reference proteome</keyword>
<dbReference type="Proteomes" id="UP000198836">
    <property type="component" value="Unassembled WGS sequence"/>
</dbReference>
<gene>
    <name evidence="2" type="ORF">SAMN04488511_11338</name>
</gene>